<dbReference type="SMART" id="SM00382">
    <property type="entry name" value="AAA"/>
    <property type="match status" value="1"/>
</dbReference>
<dbReference type="Pfam" id="PF13604">
    <property type="entry name" value="AAA_30"/>
    <property type="match status" value="1"/>
</dbReference>
<sequence>MTTEVPFNEQQLAAIEAAVAWYQNWYSPTLGVPRKQVFFLAGFAGTGKTTVAMTIAKRCAGELFRVEFIAPTGKAASRLRQKGCATARTMHQFNYNLRGEDDEGNPIFRAKETLDAKPKLIVLDEASMVGEYEYHDLIAHNIPILALGDIGQLPPVKAAAAFTATHVDVLLDKIERQGKDSNIIRASMFVREGKKLPWREYDDVRVREGKPSTDDLLAHAVEDAQILCSYNNTRSYINNKIRAKLGFKSTLPEVGEKVVCRFNQHGYGIMNGEQGIVLDYTQVDTRREDVENIYDDEEDDGSRMVLRSLTDGRTLTVRFQRKSFSDDFEERKEFSKKPGAFDFGYALTVHSSQGSEWPRVLVIEESMRGIDYAKLMYTAVTRAQEVLTIYRDTSRY</sequence>
<accession>A0A9E7SN64</accession>
<dbReference type="Gene3D" id="2.30.30.940">
    <property type="match status" value="1"/>
</dbReference>
<dbReference type="InterPro" id="IPR027417">
    <property type="entry name" value="P-loop_NTPase"/>
</dbReference>
<dbReference type="Proteomes" id="UP001056883">
    <property type="component" value="Segment"/>
</dbReference>
<reference evidence="4" key="1">
    <citation type="submission" date="2022-05" db="EMBL/GenBank/DDBJ databases">
        <authorList>
            <person name="Friedrich I."/>
            <person name="Poehlein A."/>
            <person name="Schneider D."/>
            <person name="Hertel R."/>
            <person name="Daniel R."/>
        </authorList>
    </citation>
    <scope>NUCLEOTIDE SEQUENCE</scope>
</reference>
<organism evidence="4 5">
    <name type="scientific">Luteibacter phage vB_LflM-Pluto</name>
    <dbReference type="NCBI Taxonomy" id="2948611"/>
    <lineage>
        <taxon>Viruses</taxon>
        <taxon>Duplodnaviria</taxon>
        <taxon>Heunggongvirae</taxon>
        <taxon>Uroviricota</taxon>
        <taxon>Caudoviricetes</taxon>
        <taxon>Lindbergviridae</taxon>
        <taxon>Plutovirus</taxon>
        <taxon>Plutovirus pluto</taxon>
    </lineage>
</organism>
<name>A0A9E7SN64_9CAUD</name>
<evidence type="ECO:0000313" key="5">
    <source>
        <dbReference type="Proteomes" id="UP001056883"/>
    </source>
</evidence>
<gene>
    <name evidence="4" type="ORF">PLUTO_00760</name>
</gene>
<dbReference type="CDD" id="cd18809">
    <property type="entry name" value="SF1_C_RecD"/>
    <property type="match status" value="1"/>
</dbReference>
<keyword evidence="5" id="KW-1185">Reference proteome</keyword>
<dbReference type="Gene3D" id="3.40.50.300">
    <property type="entry name" value="P-loop containing nucleotide triphosphate hydrolases"/>
    <property type="match status" value="2"/>
</dbReference>
<dbReference type="GO" id="GO:0003678">
    <property type="term" value="F:DNA helicase activity"/>
    <property type="evidence" value="ECO:0007669"/>
    <property type="project" value="UniProtKB-ARBA"/>
</dbReference>
<dbReference type="SUPFAM" id="SSF52540">
    <property type="entry name" value="P-loop containing nucleoside triphosphate hydrolases"/>
    <property type="match status" value="1"/>
</dbReference>
<dbReference type="EMBL" id="ON529861">
    <property type="protein sequence ID" value="USN16392.1"/>
    <property type="molecule type" value="Genomic_DNA"/>
</dbReference>
<evidence type="ECO:0000256" key="2">
    <source>
        <dbReference type="ARBA" id="ARBA00022840"/>
    </source>
</evidence>
<keyword evidence="2" id="KW-0067">ATP-binding</keyword>
<evidence type="ECO:0000313" key="4">
    <source>
        <dbReference type="EMBL" id="USN16392.1"/>
    </source>
</evidence>
<protein>
    <submittedName>
        <fullName evidence="4">ATP-dependent DNA helicase</fullName>
    </submittedName>
</protein>
<dbReference type="InterPro" id="IPR003593">
    <property type="entry name" value="AAA+_ATPase"/>
</dbReference>
<dbReference type="Pfam" id="PF13538">
    <property type="entry name" value="UvrD_C_2"/>
    <property type="match status" value="1"/>
</dbReference>
<keyword evidence="4" id="KW-0378">Hydrolase</keyword>
<dbReference type="PANTHER" id="PTHR43788">
    <property type="entry name" value="DNA2/NAM7 HELICASE FAMILY MEMBER"/>
    <property type="match status" value="1"/>
</dbReference>
<evidence type="ECO:0000259" key="3">
    <source>
        <dbReference type="SMART" id="SM00382"/>
    </source>
</evidence>
<dbReference type="InterPro" id="IPR027785">
    <property type="entry name" value="UvrD-like_helicase_C"/>
</dbReference>
<feature type="domain" description="AAA+ ATPase" evidence="3">
    <location>
        <begin position="34"/>
        <end position="175"/>
    </location>
</feature>
<keyword evidence="4" id="KW-0347">Helicase</keyword>
<dbReference type="GO" id="GO:0005524">
    <property type="term" value="F:ATP binding"/>
    <property type="evidence" value="ECO:0007669"/>
    <property type="project" value="UniProtKB-KW"/>
</dbReference>
<keyword evidence="1" id="KW-0547">Nucleotide-binding</keyword>
<evidence type="ECO:0000256" key="1">
    <source>
        <dbReference type="ARBA" id="ARBA00022741"/>
    </source>
</evidence>
<proteinExistence type="predicted"/>
<dbReference type="PANTHER" id="PTHR43788:SF6">
    <property type="entry name" value="DNA HELICASE B"/>
    <property type="match status" value="1"/>
</dbReference>
<dbReference type="InterPro" id="IPR050534">
    <property type="entry name" value="Coronavir_polyprotein_1ab"/>
</dbReference>